<dbReference type="PANTHER" id="PTHR11239">
    <property type="entry name" value="DNA-DIRECTED RNA POLYMERASE"/>
    <property type="match status" value="1"/>
</dbReference>
<feature type="compositionally biased region" description="Acidic residues" evidence="4">
    <location>
        <begin position="128"/>
        <end position="156"/>
    </location>
</feature>
<dbReference type="GO" id="GO:0006386">
    <property type="term" value="P:termination of RNA polymerase III transcription"/>
    <property type="evidence" value="ECO:0007669"/>
    <property type="project" value="TreeGrafter"/>
</dbReference>
<feature type="region of interest" description="Disordered" evidence="4">
    <location>
        <begin position="128"/>
        <end position="157"/>
    </location>
</feature>
<evidence type="ECO:0000256" key="2">
    <source>
        <dbReference type="ARBA" id="ARBA00022771"/>
    </source>
</evidence>
<dbReference type="PROSITE" id="PS00466">
    <property type="entry name" value="ZF_TFIIS_1"/>
    <property type="match status" value="1"/>
</dbReference>
<dbReference type="GO" id="GO:0005666">
    <property type="term" value="C:RNA polymerase III complex"/>
    <property type="evidence" value="ECO:0007669"/>
    <property type="project" value="TreeGrafter"/>
</dbReference>
<keyword evidence="1" id="KW-0479">Metal-binding</keyword>
<dbReference type="Gene3D" id="2.20.25.10">
    <property type="match status" value="1"/>
</dbReference>
<evidence type="ECO:0000256" key="1">
    <source>
        <dbReference type="ARBA" id="ARBA00022723"/>
    </source>
</evidence>
<organism evidence="6">
    <name type="scientific">viral metagenome</name>
    <dbReference type="NCBI Taxonomy" id="1070528"/>
    <lineage>
        <taxon>unclassified sequences</taxon>
        <taxon>metagenomes</taxon>
        <taxon>organismal metagenomes</taxon>
    </lineage>
</organism>
<dbReference type="SMART" id="SM00440">
    <property type="entry name" value="ZnF_C2C2"/>
    <property type="match status" value="1"/>
</dbReference>
<dbReference type="CDD" id="cd13749">
    <property type="entry name" value="Zn-ribbon_TFIIS"/>
    <property type="match status" value="1"/>
</dbReference>
<evidence type="ECO:0000259" key="5">
    <source>
        <dbReference type="PROSITE" id="PS51133"/>
    </source>
</evidence>
<reference evidence="6" key="1">
    <citation type="journal article" date="2020" name="Nature">
        <title>Giant virus diversity and host interactions through global metagenomics.</title>
        <authorList>
            <person name="Schulz F."/>
            <person name="Roux S."/>
            <person name="Paez-Espino D."/>
            <person name="Jungbluth S."/>
            <person name="Walsh D.A."/>
            <person name="Denef V.J."/>
            <person name="McMahon K.D."/>
            <person name="Konstantinidis K.T."/>
            <person name="Eloe-Fadrosh E.A."/>
            <person name="Kyrpides N.C."/>
            <person name="Woyke T."/>
        </authorList>
    </citation>
    <scope>NUCLEOTIDE SEQUENCE</scope>
    <source>
        <strain evidence="6">GVMAG-M-3300027759-16</strain>
    </source>
</reference>
<dbReference type="AlphaFoldDB" id="A0A6C0L9U1"/>
<sequence>MPDVQVVLLGQTGDIRQGKLKSVNPTDMMKALKKKETPSLLGSYPCKQKTLFLFGYLEGVDAHENQHHLPPPLEGMTFYGDILVLASEEPTSFVNPIPLKTAEYEILYTTLLEGEESDEEVEEVAGEIEEVDEDEDAPEGEAEAEVEAEVEEEEPVEEKPIRVARVRKNAVPAPLDMTELPDDSSLEASPARVKMLAVIESQFSGDATKGKLTTDDAVKLEASIFTASLRTAEKEEIRKNWSYPAFCDVYSAIARRIVGNLNPSSYVKNTSLWERVTNHEVSFDELTSKNYYELFPENWKTMVDHQAKRERIQLEGDFSRATDKWLCNGCKMRKCTYYELQTRSADEPMTIFIQCLNCGKRWTQ</sequence>
<dbReference type="GO" id="GO:0003676">
    <property type="term" value="F:nucleic acid binding"/>
    <property type="evidence" value="ECO:0007669"/>
    <property type="project" value="InterPro"/>
</dbReference>
<dbReference type="PANTHER" id="PTHR11239:SF12">
    <property type="entry name" value="DNA-DIRECTED RNA POLYMERASE III SUBUNIT RPC10"/>
    <property type="match status" value="1"/>
</dbReference>
<dbReference type="PROSITE" id="PS51133">
    <property type="entry name" value="ZF_TFIIS_2"/>
    <property type="match status" value="1"/>
</dbReference>
<dbReference type="InterPro" id="IPR012164">
    <property type="entry name" value="Rpa12/Rpb9/Rpc10/TFS"/>
</dbReference>
<protein>
    <recommendedName>
        <fullName evidence="5">TFIIS-type domain-containing protein</fullName>
    </recommendedName>
</protein>
<dbReference type="GO" id="GO:0008270">
    <property type="term" value="F:zinc ion binding"/>
    <property type="evidence" value="ECO:0007669"/>
    <property type="project" value="UniProtKB-KW"/>
</dbReference>
<dbReference type="SUPFAM" id="SSF57783">
    <property type="entry name" value="Zinc beta-ribbon"/>
    <property type="match status" value="1"/>
</dbReference>
<dbReference type="InterPro" id="IPR001222">
    <property type="entry name" value="Znf_TFIIS"/>
</dbReference>
<proteinExistence type="predicted"/>
<feature type="domain" description="TFIIS-type" evidence="5">
    <location>
        <begin position="323"/>
        <end position="363"/>
    </location>
</feature>
<name>A0A6C0L9U1_9ZZZZ</name>
<keyword evidence="2" id="KW-0863">Zinc-finger</keyword>
<keyword evidence="3" id="KW-0862">Zinc</keyword>
<evidence type="ECO:0000256" key="4">
    <source>
        <dbReference type="SAM" id="MobiDB-lite"/>
    </source>
</evidence>
<dbReference type="EMBL" id="MN740440">
    <property type="protein sequence ID" value="QHU26428.1"/>
    <property type="molecule type" value="Genomic_DNA"/>
</dbReference>
<evidence type="ECO:0000313" key="6">
    <source>
        <dbReference type="EMBL" id="QHU26428.1"/>
    </source>
</evidence>
<evidence type="ECO:0000256" key="3">
    <source>
        <dbReference type="ARBA" id="ARBA00022833"/>
    </source>
</evidence>
<dbReference type="Pfam" id="PF01096">
    <property type="entry name" value="Zn_ribbon_TFIIS"/>
    <property type="match status" value="1"/>
</dbReference>
<dbReference type="GO" id="GO:0003899">
    <property type="term" value="F:DNA-directed RNA polymerase activity"/>
    <property type="evidence" value="ECO:0007669"/>
    <property type="project" value="InterPro"/>
</dbReference>
<accession>A0A6C0L9U1</accession>